<reference evidence="12 13" key="1">
    <citation type="submission" date="2016-10" db="EMBL/GenBank/DDBJ databases">
        <authorList>
            <person name="de Groot N.N."/>
        </authorList>
    </citation>
    <scope>NUCLEOTIDE SEQUENCE [LARGE SCALE GENOMIC DNA]</scope>
    <source>
        <strain evidence="12 13">AR40</strain>
    </source>
</reference>
<dbReference type="Gene3D" id="2.60.15.10">
    <property type="entry name" value="F0F1 ATP synthase delta/epsilon subunit, N-terminal"/>
    <property type="match status" value="1"/>
</dbReference>
<dbReference type="InterPro" id="IPR036794">
    <property type="entry name" value="ATP_F1_dsu/esu_C_sf"/>
</dbReference>
<keyword evidence="6 8" id="KW-0139">CF(1)</keyword>
<dbReference type="InterPro" id="IPR020547">
    <property type="entry name" value="ATP_synth_F1_esu_C"/>
</dbReference>
<feature type="domain" description="ATP synthase F1 complex delta/epsilon subunit N-terminal" evidence="11">
    <location>
        <begin position="9"/>
        <end position="85"/>
    </location>
</feature>
<dbReference type="Pfam" id="PF02823">
    <property type="entry name" value="ATP-synt_DE_N"/>
    <property type="match status" value="1"/>
</dbReference>
<evidence type="ECO:0000259" key="11">
    <source>
        <dbReference type="Pfam" id="PF02823"/>
    </source>
</evidence>
<keyword evidence="5 8" id="KW-0472">Membrane</keyword>
<protein>
    <recommendedName>
        <fullName evidence="8">ATP synthase epsilon chain</fullName>
    </recommendedName>
    <alternativeName>
        <fullName evidence="8">ATP synthase F1 sector epsilon subunit</fullName>
    </alternativeName>
    <alternativeName>
        <fullName evidence="8">F-ATPase epsilon subunit</fullName>
    </alternativeName>
</protein>
<comment type="similarity">
    <text evidence="2 8 9">Belongs to the ATPase epsilon chain family.</text>
</comment>
<dbReference type="InterPro" id="IPR001469">
    <property type="entry name" value="ATP_synth_F1_dsu/esu"/>
</dbReference>
<feature type="domain" description="ATP synthase epsilon subunit C-terminal" evidence="10">
    <location>
        <begin position="90"/>
        <end position="135"/>
    </location>
</feature>
<dbReference type="PANTHER" id="PTHR13822:SF10">
    <property type="entry name" value="ATP SYNTHASE EPSILON CHAIN, CHLOROPLASTIC"/>
    <property type="match status" value="1"/>
</dbReference>
<keyword evidence="7 8" id="KW-0066">ATP synthesis</keyword>
<evidence type="ECO:0000256" key="5">
    <source>
        <dbReference type="ARBA" id="ARBA00023136"/>
    </source>
</evidence>
<dbReference type="NCBIfam" id="TIGR01216">
    <property type="entry name" value="ATP_synt_epsi"/>
    <property type="match status" value="1"/>
</dbReference>
<comment type="function">
    <text evidence="8">Produces ATP from ADP in the presence of a proton gradient across the membrane.</text>
</comment>
<dbReference type="RefSeq" id="WP_074756988.1">
    <property type="nucleotide sequence ID" value="NZ_FOGJ01000018.1"/>
</dbReference>
<dbReference type="Proteomes" id="UP000182584">
    <property type="component" value="Unassembled WGS sequence"/>
</dbReference>
<dbReference type="HAMAP" id="MF_00530">
    <property type="entry name" value="ATP_synth_epsil_bac"/>
    <property type="match status" value="1"/>
</dbReference>
<dbReference type="InterPro" id="IPR036771">
    <property type="entry name" value="ATPsynth_dsu/esu_N"/>
</dbReference>
<dbReference type="OrthoDB" id="9804110at2"/>
<evidence type="ECO:0000256" key="6">
    <source>
        <dbReference type="ARBA" id="ARBA00023196"/>
    </source>
</evidence>
<dbReference type="SUPFAM" id="SSF46604">
    <property type="entry name" value="Epsilon subunit of F1F0-ATP synthase C-terminal domain"/>
    <property type="match status" value="1"/>
</dbReference>
<dbReference type="eggNOG" id="COG0355">
    <property type="taxonomic scope" value="Bacteria"/>
</dbReference>
<evidence type="ECO:0000313" key="13">
    <source>
        <dbReference type="Proteomes" id="UP000182584"/>
    </source>
</evidence>
<dbReference type="SUPFAM" id="SSF51344">
    <property type="entry name" value="Epsilon subunit of F1F0-ATP synthase N-terminal domain"/>
    <property type="match status" value="1"/>
</dbReference>
<comment type="subunit">
    <text evidence="8 9">F-type ATPases have 2 components, CF(1) - the catalytic core - and CF(0) - the membrane proton channel. CF(1) has five subunits: alpha(3), beta(3), gamma(1), delta(1), epsilon(1). CF(0) has three main subunits: a, b and c.</text>
</comment>
<gene>
    <name evidence="8" type="primary">atpC</name>
    <name evidence="12" type="ORF">SAMN04487884_11813</name>
</gene>
<dbReference type="EMBL" id="FOGJ01000018">
    <property type="protein sequence ID" value="SES06843.1"/>
    <property type="molecule type" value="Genomic_DNA"/>
</dbReference>
<evidence type="ECO:0000256" key="4">
    <source>
        <dbReference type="ARBA" id="ARBA00023065"/>
    </source>
</evidence>
<keyword evidence="4 8" id="KW-0406">Ion transport</keyword>
<evidence type="ECO:0000259" key="10">
    <source>
        <dbReference type="Pfam" id="PF00401"/>
    </source>
</evidence>
<dbReference type="InterPro" id="IPR020546">
    <property type="entry name" value="ATP_synth_F1_dsu/esu_N"/>
</dbReference>
<dbReference type="GO" id="GO:0045259">
    <property type="term" value="C:proton-transporting ATP synthase complex"/>
    <property type="evidence" value="ECO:0007669"/>
    <property type="project" value="UniProtKB-KW"/>
</dbReference>
<dbReference type="CDD" id="cd12152">
    <property type="entry name" value="F1-ATPase_delta"/>
    <property type="match status" value="1"/>
</dbReference>
<evidence type="ECO:0000313" key="12">
    <source>
        <dbReference type="EMBL" id="SES06843.1"/>
    </source>
</evidence>
<keyword evidence="3 8" id="KW-0813">Transport</keyword>
<evidence type="ECO:0000256" key="2">
    <source>
        <dbReference type="ARBA" id="ARBA00005712"/>
    </source>
</evidence>
<dbReference type="GO" id="GO:0005524">
    <property type="term" value="F:ATP binding"/>
    <property type="evidence" value="ECO:0007669"/>
    <property type="project" value="UniProtKB-UniRule"/>
</dbReference>
<name>A0A1H9UCP3_BUTFI</name>
<evidence type="ECO:0000256" key="8">
    <source>
        <dbReference type="HAMAP-Rule" id="MF_00530"/>
    </source>
</evidence>
<comment type="subcellular location">
    <subcellularLocation>
        <location evidence="1 8">Cell membrane</location>
        <topology evidence="1 8">Peripheral membrane protein</topology>
    </subcellularLocation>
</comment>
<dbReference type="GO" id="GO:0005886">
    <property type="term" value="C:plasma membrane"/>
    <property type="evidence" value="ECO:0007669"/>
    <property type="project" value="UniProtKB-SubCell"/>
</dbReference>
<dbReference type="Pfam" id="PF00401">
    <property type="entry name" value="ATP-synt_DE"/>
    <property type="match status" value="1"/>
</dbReference>
<keyword evidence="8" id="KW-1003">Cell membrane</keyword>
<accession>A0A1H9UCP3</accession>
<evidence type="ECO:0000256" key="9">
    <source>
        <dbReference type="RuleBase" id="RU003656"/>
    </source>
</evidence>
<evidence type="ECO:0000256" key="1">
    <source>
        <dbReference type="ARBA" id="ARBA00004202"/>
    </source>
</evidence>
<evidence type="ECO:0000256" key="7">
    <source>
        <dbReference type="ARBA" id="ARBA00023310"/>
    </source>
</evidence>
<proteinExistence type="inferred from homology"/>
<organism evidence="12 13">
    <name type="scientific">Butyrivibrio fibrisolvens</name>
    <dbReference type="NCBI Taxonomy" id="831"/>
    <lineage>
        <taxon>Bacteria</taxon>
        <taxon>Bacillati</taxon>
        <taxon>Bacillota</taxon>
        <taxon>Clostridia</taxon>
        <taxon>Lachnospirales</taxon>
        <taxon>Lachnospiraceae</taxon>
        <taxon>Butyrivibrio</taxon>
    </lineage>
</organism>
<sequence>MADVHTFGLQVMSINGVFFDGRACSITLPCVDGEMGIQPYHEEMWVAIYTGEIRITKPDGEVVVGVCGNGSVQFANNRCLVLVDTMERPEEIDVNRAKEALEIAKERMRQRNSIAEYKMSQAAMARALSRLKASKKKIGGLD</sequence>
<evidence type="ECO:0000256" key="3">
    <source>
        <dbReference type="ARBA" id="ARBA00022448"/>
    </source>
</evidence>
<dbReference type="GO" id="GO:0046933">
    <property type="term" value="F:proton-transporting ATP synthase activity, rotational mechanism"/>
    <property type="evidence" value="ECO:0007669"/>
    <property type="project" value="UniProtKB-UniRule"/>
</dbReference>
<dbReference type="PANTHER" id="PTHR13822">
    <property type="entry name" value="ATP SYNTHASE DELTA/EPSILON CHAIN"/>
    <property type="match status" value="1"/>
</dbReference>
<dbReference type="AlphaFoldDB" id="A0A1H9UCP3"/>
<keyword evidence="8" id="KW-0375">Hydrogen ion transport</keyword>
<dbReference type="Gene3D" id="1.20.5.440">
    <property type="entry name" value="ATP synthase delta/epsilon subunit, C-terminal domain"/>
    <property type="match status" value="1"/>
</dbReference>